<dbReference type="EMBL" id="MTKS01000110">
    <property type="protein sequence ID" value="RWX51601.1"/>
    <property type="molecule type" value="Genomic_DNA"/>
</dbReference>
<dbReference type="InterPro" id="IPR003593">
    <property type="entry name" value="AAA+_ATPase"/>
</dbReference>
<dbReference type="SMART" id="SM00382">
    <property type="entry name" value="AAA"/>
    <property type="match status" value="1"/>
</dbReference>
<evidence type="ECO:0000259" key="1">
    <source>
        <dbReference type="SMART" id="SM00382"/>
    </source>
</evidence>
<dbReference type="InterPro" id="IPR027417">
    <property type="entry name" value="P-loop_NTPase"/>
</dbReference>
<dbReference type="InterPro" id="IPR011704">
    <property type="entry name" value="ATPase_dyneun-rel_AAA"/>
</dbReference>
<dbReference type="Gene3D" id="3.40.50.300">
    <property type="entry name" value="P-loop containing nucleotide triphosphate hydrolases"/>
    <property type="match status" value="1"/>
</dbReference>
<dbReference type="GO" id="GO:0005524">
    <property type="term" value="F:ATP binding"/>
    <property type="evidence" value="ECO:0007669"/>
    <property type="project" value="InterPro"/>
</dbReference>
<feature type="domain" description="AAA+ ATPase" evidence="1">
    <location>
        <begin position="46"/>
        <end position="234"/>
    </location>
</feature>
<evidence type="ECO:0000313" key="2">
    <source>
        <dbReference type="EMBL" id="RWX51601.1"/>
    </source>
</evidence>
<accession>A0A444JES6</accession>
<organism evidence="2 3">
    <name type="scientific">Candidatus Electrothrix marina</name>
    <dbReference type="NCBI Taxonomy" id="1859130"/>
    <lineage>
        <taxon>Bacteria</taxon>
        <taxon>Pseudomonadati</taxon>
        <taxon>Thermodesulfobacteriota</taxon>
        <taxon>Desulfobulbia</taxon>
        <taxon>Desulfobulbales</taxon>
        <taxon>Desulfobulbaceae</taxon>
        <taxon>Candidatus Electrothrix</taxon>
    </lineage>
</organism>
<keyword evidence="3" id="KW-1185">Reference proteome</keyword>
<protein>
    <submittedName>
        <fullName evidence="2">AAA domain (Dynein-related subfamily)</fullName>
    </submittedName>
</protein>
<dbReference type="SUPFAM" id="SSF52540">
    <property type="entry name" value="P-loop containing nucleoside triphosphate hydrolases"/>
    <property type="match status" value="1"/>
</dbReference>
<proteinExistence type="predicted"/>
<dbReference type="Proteomes" id="UP000288892">
    <property type="component" value="Unassembled WGS sequence"/>
</dbReference>
<comment type="caution">
    <text evidence="2">The sequence shown here is derived from an EMBL/GenBank/DDBJ whole genome shotgun (WGS) entry which is preliminary data.</text>
</comment>
<gene>
    <name evidence="2" type="ORF">VU01_11107</name>
</gene>
<evidence type="ECO:0000313" key="3">
    <source>
        <dbReference type="Proteomes" id="UP000288892"/>
    </source>
</evidence>
<dbReference type="Pfam" id="PF07728">
    <property type="entry name" value="AAA_5"/>
    <property type="match status" value="1"/>
</dbReference>
<dbReference type="GO" id="GO:0016887">
    <property type="term" value="F:ATP hydrolysis activity"/>
    <property type="evidence" value="ECO:0007669"/>
    <property type="project" value="InterPro"/>
</dbReference>
<dbReference type="AlphaFoldDB" id="A0A444JES6"/>
<sequence length="318" mass="35507">MTQKNNTYIKFTPNLKVPLQLNACQKTIIHLFEEKHVNAINTALACRRPLLLTGEPGIGKTQLARAAAVALQRAFIRHTVDAKTEARDLLWHFDAVARLAKAQLAQNLKWDKEACDLQLAPKNFIRPGPLWWGMNWGMAKKQQQAQEPSQPDGQHPDNGVVVLIDEIDKAEIDVPNGLLEALGESSFHPFGLPEPIRVGEGAVPPFIVITTNRERTLPAAFVRRCVVLRMELPEEEDALLTLLVQRGSAHSSLPEDILQKAAEMLLEDRKAVNKPPRPGQAEYLDLLRAVEEQAGGEFSPDQLLDMARPYLLQKSRLV</sequence>
<name>A0A444JES6_9BACT</name>
<reference evidence="2 3" key="1">
    <citation type="submission" date="2017-01" db="EMBL/GenBank/DDBJ databases">
        <title>The cable genome- insights into the physiology and evolution of filamentous bacteria capable of sulfide oxidation via long distance electron transfer.</title>
        <authorList>
            <person name="Schreiber L."/>
            <person name="Bjerg J.T."/>
            <person name="Boggild A."/>
            <person name="Van De Vossenberg J."/>
            <person name="Meysman F."/>
            <person name="Nielsen L.P."/>
            <person name="Schramm A."/>
            <person name="Kjeldsen K.U."/>
        </authorList>
    </citation>
    <scope>NUCLEOTIDE SEQUENCE [LARGE SCALE GENOMIC DNA]</scope>
    <source>
        <strain evidence="2">A5</strain>
    </source>
</reference>